<name>A0A512DKC8_9PROT</name>
<dbReference type="RefSeq" id="WP_044426053.1">
    <property type="nucleotide sequence ID" value="NZ_BJYZ01000003.1"/>
</dbReference>
<protein>
    <submittedName>
        <fullName evidence="7">AI-2E family transporter</fullName>
    </submittedName>
</protein>
<organism evidence="7 8">
    <name type="scientific">Skermanella aerolata</name>
    <dbReference type="NCBI Taxonomy" id="393310"/>
    <lineage>
        <taxon>Bacteria</taxon>
        <taxon>Pseudomonadati</taxon>
        <taxon>Pseudomonadota</taxon>
        <taxon>Alphaproteobacteria</taxon>
        <taxon>Rhodospirillales</taxon>
        <taxon>Azospirillaceae</taxon>
        <taxon>Skermanella</taxon>
    </lineage>
</organism>
<feature type="transmembrane region" description="Helical" evidence="6">
    <location>
        <begin position="144"/>
        <end position="167"/>
    </location>
</feature>
<evidence type="ECO:0000256" key="4">
    <source>
        <dbReference type="ARBA" id="ARBA00022989"/>
    </source>
</evidence>
<dbReference type="EMBL" id="BJYZ01000003">
    <property type="protein sequence ID" value="GEO36933.1"/>
    <property type="molecule type" value="Genomic_DNA"/>
</dbReference>
<sequence>MPSTSDLSAGRFARLLLVALIVVTIALLAWQIVDVMLLVFGAVLLAVMLRRSADWLAERTPLSDGWALAAVVLGSIVVLGLCAWMFGAQVSEQVDQLVQVVPQAWESVRQFLQGSSWGRGVLETVEQFDPSSVSGGVVREASSLLMTVVGGLGNVLLLVAGGVYLAAQPNLYRDGVVMLVPREAEDRTRDTLDKMGDALGKWLKGQFLAMVMVGTMVSLGLWLLGVPSALALGLLAGLGEFVPLVGAVATAIPALLAASTVDMTTVLYVLVLYIVIQQIEGNVIMPIIQSEMVSLAPALALFAVVAFGLLFGILGVIFATPLTVVAYVAVKKLYVEVGLGKKDIGEEPS</sequence>
<dbReference type="Pfam" id="PF01594">
    <property type="entry name" value="AI-2E_transport"/>
    <property type="match status" value="1"/>
</dbReference>
<feature type="transmembrane region" description="Helical" evidence="6">
    <location>
        <begin position="266"/>
        <end position="288"/>
    </location>
</feature>
<comment type="similarity">
    <text evidence="2">Belongs to the autoinducer-2 exporter (AI-2E) (TC 2.A.86) family.</text>
</comment>
<evidence type="ECO:0000256" key="1">
    <source>
        <dbReference type="ARBA" id="ARBA00004141"/>
    </source>
</evidence>
<evidence type="ECO:0000313" key="8">
    <source>
        <dbReference type="Proteomes" id="UP000321523"/>
    </source>
</evidence>
<keyword evidence="4 6" id="KW-1133">Transmembrane helix</keyword>
<dbReference type="Proteomes" id="UP000321523">
    <property type="component" value="Unassembled WGS sequence"/>
</dbReference>
<evidence type="ECO:0000256" key="3">
    <source>
        <dbReference type="ARBA" id="ARBA00022692"/>
    </source>
</evidence>
<feature type="transmembrane region" description="Helical" evidence="6">
    <location>
        <begin position="65"/>
        <end position="86"/>
    </location>
</feature>
<proteinExistence type="inferred from homology"/>
<comment type="subcellular location">
    <subcellularLocation>
        <location evidence="1">Membrane</location>
        <topology evidence="1">Multi-pass membrane protein</topology>
    </subcellularLocation>
</comment>
<keyword evidence="3 6" id="KW-0812">Transmembrane</keyword>
<evidence type="ECO:0000256" key="2">
    <source>
        <dbReference type="ARBA" id="ARBA00009773"/>
    </source>
</evidence>
<keyword evidence="5 6" id="KW-0472">Membrane</keyword>
<dbReference type="GO" id="GO:0016020">
    <property type="term" value="C:membrane"/>
    <property type="evidence" value="ECO:0007669"/>
    <property type="project" value="UniProtKB-SubCell"/>
</dbReference>
<feature type="transmembrane region" description="Helical" evidence="6">
    <location>
        <begin position="300"/>
        <end position="330"/>
    </location>
</feature>
<reference evidence="7 8" key="1">
    <citation type="submission" date="2019-07" db="EMBL/GenBank/DDBJ databases">
        <title>Whole genome shotgun sequence of Skermanella aerolata NBRC 106429.</title>
        <authorList>
            <person name="Hosoyama A."/>
            <person name="Uohara A."/>
            <person name="Ohji S."/>
            <person name="Ichikawa N."/>
        </authorList>
    </citation>
    <scope>NUCLEOTIDE SEQUENCE [LARGE SCALE GENOMIC DNA]</scope>
    <source>
        <strain evidence="7 8">NBRC 106429</strain>
    </source>
</reference>
<feature type="transmembrane region" description="Helical" evidence="6">
    <location>
        <begin position="241"/>
        <end position="259"/>
    </location>
</feature>
<keyword evidence="8" id="KW-1185">Reference proteome</keyword>
<dbReference type="PANTHER" id="PTHR21716">
    <property type="entry name" value="TRANSMEMBRANE PROTEIN"/>
    <property type="match status" value="1"/>
</dbReference>
<dbReference type="GO" id="GO:0055085">
    <property type="term" value="P:transmembrane transport"/>
    <property type="evidence" value="ECO:0007669"/>
    <property type="project" value="TreeGrafter"/>
</dbReference>
<gene>
    <name evidence="7" type="ORF">SAE02_10810</name>
</gene>
<accession>A0A512DKC8</accession>
<evidence type="ECO:0000256" key="6">
    <source>
        <dbReference type="SAM" id="Phobius"/>
    </source>
</evidence>
<dbReference type="AlphaFoldDB" id="A0A512DKC8"/>
<evidence type="ECO:0000313" key="7">
    <source>
        <dbReference type="EMBL" id="GEO36933.1"/>
    </source>
</evidence>
<dbReference type="InterPro" id="IPR002549">
    <property type="entry name" value="AI-2E-like"/>
</dbReference>
<feature type="transmembrane region" description="Helical" evidence="6">
    <location>
        <begin position="12"/>
        <end position="30"/>
    </location>
</feature>
<comment type="caution">
    <text evidence="7">The sequence shown here is derived from an EMBL/GenBank/DDBJ whole genome shotgun (WGS) entry which is preliminary data.</text>
</comment>
<dbReference type="PANTHER" id="PTHR21716:SF62">
    <property type="entry name" value="TRANSPORT PROTEIN YDBI-RELATED"/>
    <property type="match status" value="1"/>
</dbReference>
<evidence type="ECO:0000256" key="5">
    <source>
        <dbReference type="ARBA" id="ARBA00023136"/>
    </source>
</evidence>
<feature type="transmembrane region" description="Helical" evidence="6">
    <location>
        <begin position="207"/>
        <end position="235"/>
    </location>
</feature>